<keyword evidence="9" id="KW-0694">RNA-binding</keyword>
<dbReference type="InterPro" id="IPR005304">
    <property type="entry name" value="Rbsml_bgen_MeTrfase_EMG1/NEP1"/>
</dbReference>
<evidence type="ECO:0000256" key="3">
    <source>
        <dbReference type="ARBA" id="ARBA00022517"/>
    </source>
</evidence>
<dbReference type="GO" id="GO:0032040">
    <property type="term" value="C:small-subunit processome"/>
    <property type="evidence" value="ECO:0007669"/>
    <property type="project" value="TreeGrafter"/>
</dbReference>
<dbReference type="Gene3D" id="3.40.1280.10">
    <property type="match status" value="1"/>
</dbReference>
<keyword evidence="6" id="KW-0808">Transferase</keyword>
<keyword evidence="3" id="KW-0690">Ribosome biogenesis</keyword>
<accession>V6U0U2</accession>
<comment type="subcellular location">
    <subcellularLocation>
        <location evidence="1">Nucleus</location>
        <location evidence="1">Nucleolus</location>
    </subcellularLocation>
</comment>
<dbReference type="OrthoDB" id="269804at2759"/>
<keyword evidence="5" id="KW-0489">Methyltransferase</keyword>
<evidence type="ECO:0000313" key="11">
    <source>
        <dbReference type="EMBL" id="ESU42880.1"/>
    </source>
</evidence>
<evidence type="ECO:0000256" key="8">
    <source>
        <dbReference type="ARBA" id="ARBA00022730"/>
    </source>
</evidence>
<comment type="similarity">
    <text evidence="2">Belongs to the class IV-like SAM-binding methyltransferase superfamily. RNA methyltransferase NEP1 family.</text>
</comment>
<sequence length="243" mass="27053">VENVFLKIILFRMTDSQGLQPKFDSGTANTSRLIVILEGAFLETVKNKDRYQLLNVDDHFTILRKHKRQADIARPDITHQTLLTLLDSPLNKAGLLEVWIHTENKVLIKIDPTVRIPRTFKRFCGLIVQLLYKLTIRAEDSNRKLLQVVKADLKKHLPPDIRIVLLSRVAGKPQPMKQLATELTGGLSPPDCKPVGVIIGAIAHGHVSADYATDRACISQYALSAAAVAARVCGAFEDLWGIH</sequence>
<dbReference type="VEuPathDB" id="GiardiaDB:GL50581_4082"/>
<evidence type="ECO:0000256" key="10">
    <source>
        <dbReference type="ARBA" id="ARBA00023242"/>
    </source>
</evidence>
<evidence type="ECO:0000256" key="7">
    <source>
        <dbReference type="ARBA" id="ARBA00022691"/>
    </source>
</evidence>
<dbReference type="PANTHER" id="PTHR12636">
    <property type="entry name" value="NEP1/MRA1"/>
    <property type="match status" value="1"/>
</dbReference>
<dbReference type="SUPFAM" id="SSF75217">
    <property type="entry name" value="alpha/beta knot"/>
    <property type="match status" value="1"/>
</dbReference>
<feature type="non-terminal residue" evidence="11">
    <location>
        <position position="1"/>
    </location>
</feature>
<dbReference type="GO" id="GO:0070037">
    <property type="term" value="F:rRNA (pseudouridine) methyltransferase activity"/>
    <property type="evidence" value="ECO:0007669"/>
    <property type="project" value="InterPro"/>
</dbReference>
<gene>
    <name evidence="11" type="ORF">GSB_5786</name>
</gene>
<dbReference type="FunFam" id="3.40.1280.10:FF:000003">
    <property type="entry name" value="Ribosomal RNA small subunit methyltransferase"/>
    <property type="match status" value="1"/>
</dbReference>
<dbReference type="EMBL" id="AHHH01000067">
    <property type="protein sequence ID" value="ESU42880.1"/>
    <property type="molecule type" value="Genomic_DNA"/>
</dbReference>
<dbReference type="VEuPathDB" id="GiardiaDB:GL50803_005786"/>
<proteinExistence type="inferred from homology"/>
<evidence type="ECO:0000256" key="6">
    <source>
        <dbReference type="ARBA" id="ARBA00022679"/>
    </source>
</evidence>
<dbReference type="VEuPathDB" id="GiardiaDB:DHA2_5786"/>
<dbReference type="Proteomes" id="UP000018040">
    <property type="component" value="Unassembled WGS sequence"/>
</dbReference>
<comment type="caution">
    <text evidence="11">The sequence shown here is derived from an EMBL/GenBank/DDBJ whole genome shotgun (WGS) entry which is preliminary data.</text>
</comment>
<dbReference type="eggNOG" id="KOG3073">
    <property type="taxonomic scope" value="Eukaryota"/>
</dbReference>
<organism evidence="11 12">
    <name type="scientific">Giardia intestinalis</name>
    <name type="common">Giardia lamblia</name>
    <dbReference type="NCBI Taxonomy" id="5741"/>
    <lineage>
        <taxon>Eukaryota</taxon>
        <taxon>Metamonada</taxon>
        <taxon>Diplomonadida</taxon>
        <taxon>Hexamitidae</taxon>
        <taxon>Giardiinae</taxon>
        <taxon>Giardia</taxon>
    </lineage>
</organism>
<keyword evidence="8" id="KW-0699">rRNA-binding</keyword>
<protein>
    <submittedName>
        <fullName evidence="11">Ribosome biogenesis protein Nep1</fullName>
    </submittedName>
</protein>
<dbReference type="InterPro" id="IPR029028">
    <property type="entry name" value="Alpha/beta_knot_MTases"/>
</dbReference>
<keyword evidence="4" id="KW-0698">rRNA processing</keyword>
<evidence type="ECO:0000256" key="4">
    <source>
        <dbReference type="ARBA" id="ARBA00022552"/>
    </source>
</evidence>
<dbReference type="GO" id="GO:0070475">
    <property type="term" value="P:rRNA base methylation"/>
    <property type="evidence" value="ECO:0007669"/>
    <property type="project" value="InterPro"/>
</dbReference>
<evidence type="ECO:0000256" key="9">
    <source>
        <dbReference type="ARBA" id="ARBA00022884"/>
    </source>
</evidence>
<dbReference type="AlphaFoldDB" id="V6U0U2"/>
<dbReference type="PANTHER" id="PTHR12636:SF5">
    <property type="entry name" value="RIBOSOMAL RNA SMALL SUBUNIT METHYLTRANSFERASE NEP1"/>
    <property type="match status" value="1"/>
</dbReference>
<keyword evidence="7" id="KW-0949">S-adenosyl-L-methionine</keyword>
<reference evidence="11 12" key="2">
    <citation type="journal article" date="2013" name="Genome Biol. Evol.">
        <title>Genome sequencing of Giardia lamblia genotypes A2 and B isolates (DH and GS) and comparative analysis with the genomes of genotypes A1 and E (WB and Pig).</title>
        <authorList>
            <person name="Adam R.D."/>
            <person name="Dahlstrom E.W."/>
            <person name="Martens C.A."/>
            <person name="Bruno D.P."/>
            <person name="Barbian K.D."/>
            <person name="Ricklefs S.M."/>
            <person name="Hernandez M.M."/>
            <person name="Narla N.P."/>
            <person name="Patel R.B."/>
            <person name="Porcella S.F."/>
            <person name="Nash T.E."/>
        </authorList>
    </citation>
    <scope>NUCLEOTIDE SEQUENCE [LARGE SCALE GENOMIC DNA]</scope>
    <source>
        <strain evidence="11 12">GS</strain>
    </source>
</reference>
<evidence type="ECO:0000313" key="12">
    <source>
        <dbReference type="Proteomes" id="UP000018040"/>
    </source>
</evidence>
<reference evidence="12" key="1">
    <citation type="submission" date="2012-02" db="EMBL/GenBank/DDBJ databases">
        <title>Genome sequencing of Giardia lamblia Genotypes A2 and B isolates (DH and GS) and comparative analysis with the genomes of Genotypes A1 and E (WB and Pig).</title>
        <authorList>
            <person name="Adam R."/>
            <person name="Dahlstrom E."/>
            <person name="Martens C."/>
            <person name="Bruno D."/>
            <person name="Barbian K."/>
            <person name="Porcella S.F."/>
            <person name="Nash T."/>
        </authorList>
    </citation>
    <scope>NUCLEOTIDE SEQUENCE</scope>
    <source>
        <strain evidence="12">GS</strain>
    </source>
</reference>
<keyword evidence="10" id="KW-0539">Nucleus</keyword>
<dbReference type="Pfam" id="PF03587">
    <property type="entry name" value="EMG1"/>
    <property type="match status" value="1"/>
</dbReference>
<dbReference type="GO" id="GO:0019843">
    <property type="term" value="F:rRNA binding"/>
    <property type="evidence" value="ECO:0007669"/>
    <property type="project" value="UniProtKB-KW"/>
</dbReference>
<evidence type="ECO:0000256" key="1">
    <source>
        <dbReference type="ARBA" id="ARBA00004604"/>
    </source>
</evidence>
<dbReference type="InterPro" id="IPR029026">
    <property type="entry name" value="tRNA_m1G_MTases_N"/>
</dbReference>
<name>V6U0U2_GIAIN</name>
<dbReference type="CDD" id="cd18088">
    <property type="entry name" value="Nep1-like"/>
    <property type="match status" value="1"/>
</dbReference>
<evidence type="ECO:0000256" key="5">
    <source>
        <dbReference type="ARBA" id="ARBA00022603"/>
    </source>
</evidence>
<evidence type="ECO:0000256" key="2">
    <source>
        <dbReference type="ARBA" id="ARBA00008115"/>
    </source>
</evidence>
<dbReference type="VEuPathDB" id="GiardiaDB:QR46_2327"/>